<dbReference type="SMART" id="SM00382">
    <property type="entry name" value="AAA"/>
    <property type="match status" value="1"/>
</dbReference>
<dbReference type="PANTHER" id="PTHR43394:SF1">
    <property type="entry name" value="ATP-BINDING CASSETTE SUB-FAMILY B MEMBER 10, MITOCHONDRIAL"/>
    <property type="match status" value="1"/>
</dbReference>
<dbReference type="Gene3D" id="1.20.1560.10">
    <property type="entry name" value="ABC transporter type 1, transmembrane domain"/>
    <property type="match status" value="1"/>
</dbReference>
<keyword evidence="5" id="KW-0547">Nucleotide-binding</keyword>
<evidence type="ECO:0000256" key="6">
    <source>
        <dbReference type="ARBA" id="ARBA00022840"/>
    </source>
</evidence>
<evidence type="ECO:0000256" key="7">
    <source>
        <dbReference type="ARBA" id="ARBA00022989"/>
    </source>
</evidence>
<evidence type="ECO:0000313" key="10">
    <source>
        <dbReference type="EMBL" id="GEN89041.1"/>
    </source>
</evidence>
<evidence type="ECO:0000256" key="5">
    <source>
        <dbReference type="ARBA" id="ARBA00022741"/>
    </source>
</evidence>
<dbReference type="STRING" id="582851.GCA_900162665_03391"/>
<dbReference type="InterPro" id="IPR003593">
    <property type="entry name" value="AAA+_ATPase"/>
</dbReference>
<evidence type="ECO:0000256" key="1">
    <source>
        <dbReference type="ARBA" id="ARBA00004651"/>
    </source>
</evidence>
<dbReference type="Gene3D" id="3.40.50.300">
    <property type="entry name" value="P-loop containing nucleotide triphosphate hydrolases"/>
    <property type="match status" value="1"/>
</dbReference>
<dbReference type="GO" id="GO:0005886">
    <property type="term" value="C:plasma membrane"/>
    <property type="evidence" value="ECO:0007669"/>
    <property type="project" value="UniProtKB-SubCell"/>
</dbReference>
<keyword evidence="11" id="KW-1185">Reference proteome</keyword>
<comment type="caution">
    <text evidence="10">The sequence shown here is derived from an EMBL/GenBank/DDBJ whole genome shotgun (WGS) entry which is preliminary data.</text>
</comment>
<dbReference type="PROSITE" id="PS50893">
    <property type="entry name" value="ABC_TRANSPORTER_2"/>
    <property type="match status" value="1"/>
</dbReference>
<keyword evidence="6" id="KW-0067">ATP-binding</keyword>
<dbReference type="FunFam" id="3.40.50.300:FF:000221">
    <property type="entry name" value="Multidrug ABC transporter ATP-binding protein"/>
    <property type="match status" value="1"/>
</dbReference>
<keyword evidence="7" id="KW-1133">Transmembrane helix</keyword>
<dbReference type="AlphaFoldDB" id="A0A511ZNL2"/>
<comment type="subcellular location">
    <subcellularLocation>
        <location evidence="1">Cell membrane</location>
        <topology evidence="1">Multi-pass membrane protein</topology>
    </subcellularLocation>
</comment>
<keyword evidence="3" id="KW-1003">Cell membrane</keyword>
<keyword evidence="4" id="KW-0812">Transmembrane</keyword>
<evidence type="ECO:0000313" key="11">
    <source>
        <dbReference type="Proteomes" id="UP000321558"/>
    </source>
</evidence>
<evidence type="ECO:0000256" key="2">
    <source>
        <dbReference type="ARBA" id="ARBA00022448"/>
    </source>
</evidence>
<evidence type="ECO:0000256" key="8">
    <source>
        <dbReference type="ARBA" id="ARBA00023136"/>
    </source>
</evidence>
<dbReference type="Pfam" id="PF00005">
    <property type="entry name" value="ABC_tran"/>
    <property type="match status" value="1"/>
</dbReference>
<evidence type="ECO:0000259" key="9">
    <source>
        <dbReference type="PROSITE" id="PS50893"/>
    </source>
</evidence>
<dbReference type="InterPro" id="IPR039421">
    <property type="entry name" value="Type_1_exporter"/>
</dbReference>
<dbReference type="SUPFAM" id="SSF52540">
    <property type="entry name" value="P-loop containing nucleoside triphosphate hydrolases"/>
    <property type="match status" value="1"/>
</dbReference>
<protein>
    <recommendedName>
        <fullName evidence="9">ABC transporter domain-containing protein</fullName>
    </recommendedName>
</protein>
<dbReference type="GO" id="GO:0005524">
    <property type="term" value="F:ATP binding"/>
    <property type="evidence" value="ECO:0007669"/>
    <property type="project" value="UniProtKB-KW"/>
</dbReference>
<sequence length="311" mass="34987">MIGEITVGALLAFIQLLNHVVWPFSGLAQVWGTTQESLSACERIFRVLKEKRQFTSFPEALAAFQESNHISVDKVSFSYDEGNRKILNDISLEVKENQFVAIVGHNGSGKSTIFKLLLGFFPYSGMIKINNKNTNEMTYGELMQYFSFVSQDQYLFSGTVLENIRYGNLQATETEIKTLLKNLKFDDLINHLPNGLAIEVGEGGSGLSGGQRQKISIARAILRDAPIFLFDEATSALDYQSEEQIQEVLLNFKNERITLVIAHKASTIKQVDYIIVLDKGEIRAKGSHNELMNKDAYYRDLYKEYAAGETV</sequence>
<dbReference type="InterPro" id="IPR027417">
    <property type="entry name" value="P-loop_NTPase"/>
</dbReference>
<proteinExistence type="predicted"/>
<dbReference type="PROSITE" id="PS00211">
    <property type="entry name" value="ABC_TRANSPORTER_1"/>
    <property type="match status" value="1"/>
</dbReference>
<dbReference type="GO" id="GO:0015421">
    <property type="term" value="F:ABC-type oligopeptide transporter activity"/>
    <property type="evidence" value="ECO:0007669"/>
    <property type="project" value="TreeGrafter"/>
</dbReference>
<dbReference type="InterPro" id="IPR003439">
    <property type="entry name" value="ABC_transporter-like_ATP-bd"/>
</dbReference>
<name>A0A511ZNL2_9BACI</name>
<keyword evidence="8" id="KW-0472">Membrane</keyword>
<accession>A0A511ZNL2</accession>
<dbReference type="InterPro" id="IPR017871">
    <property type="entry name" value="ABC_transporter-like_CS"/>
</dbReference>
<feature type="domain" description="ABC transporter" evidence="9">
    <location>
        <begin position="70"/>
        <end position="304"/>
    </location>
</feature>
<evidence type="ECO:0000256" key="3">
    <source>
        <dbReference type="ARBA" id="ARBA00022475"/>
    </source>
</evidence>
<dbReference type="Proteomes" id="UP000321558">
    <property type="component" value="Unassembled WGS sequence"/>
</dbReference>
<gene>
    <name evidence="10" type="ORF">OSO01_37800</name>
</gene>
<dbReference type="GO" id="GO:0016887">
    <property type="term" value="F:ATP hydrolysis activity"/>
    <property type="evidence" value="ECO:0007669"/>
    <property type="project" value="InterPro"/>
</dbReference>
<reference evidence="10 11" key="1">
    <citation type="submission" date="2019-07" db="EMBL/GenBank/DDBJ databases">
        <title>Whole genome shotgun sequence of Oceanobacillus sojae NBRC 105379.</title>
        <authorList>
            <person name="Hosoyama A."/>
            <person name="Uohara A."/>
            <person name="Ohji S."/>
            <person name="Ichikawa N."/>
        </authorList>
    </citation>
    <scope>NUCLEOTIDE SEQUENCE [LARGE SCALE GENOMIC DNA]</scope>
    <source>
        <strain evidence="10 11">NBRC 105379</strain>
    </source>
</reference>
<evidence type="ECO:0000256" key="4">
    <source>
        <dbReference type="ARBA" id="ARBA00022692"/>
    </source>
</evidence>
<dbReference type="PANTHER" id="PTHR43394">
    <property type="entry name" value="ATP-DEPENDENT PERMEASE MDL1, MITOCHONDRIAL"/>
    <property type="match status" value="1"/>
</dbReference>
<dbReference type="EMBL" id="BJYM01000018">
    <property type="protein sequence ID" value="GEN89041.1"/>
    <property type="molecule type" value="Genomic_DNA"/>
</dbReference>
<dbReference type="RefSeq" id="WP_186813706.1">
    <property type="nucleotide sequence ID" value="NZ_BJYM01000018.1"/>
</dbReference>
<dbReference type="SUPFAM" id="SSF90123">
    <property type="entry name" value="ABC transporter transmembrane region"/>
    <property type="match status" value="1"/>
</dbReference>
<dbReference type="InterPro" id="IPR036640">
    <property type="entry name" value="ABC1_TM_sf"/>
</dbReference>
<keyword evidence="2" id="KW-0813">Transport</keyword>
<organism evidence="10 11">
    <name type="scientific">Oceanobacillus sojae</name>
    <dbReference type="NCBI Taxonomy" id="582851"/>
    <lineage>
        <taxon>Bacteria</taxon>
        <taxon>Bacillati</taxon>
        <taxon>Bacillota</taxon>
        <taxon>Bacilli</taxon>
        <taxon>Bacillales</taxon>
        <taxon>Bacillaceae</taxon>
        <taxon>Oceanobacillus</taxon>
    </lineage>
</organism>